<dbReference type="OrthoDB" id="3176072at2"/>
<organism evidence="1 2">
    <name type="scientific">Rossellomorea aquimaris</name>
    <dbReference type="NCBI Taxonomy" id="189382"/>
    <lineage>
        <taxon>Bacteria</taxon>
        <taxon>Bacillati</taxon>
        <taxon>Bacillota</taxon>
        <taxon>Bacilli</taxon>
        <taxon>Bacillales</taxon>
        <taxon>Bacillaceae</taxon>
        <taxon>Rossellomorea</taxon>
    </lineage>
</organism>
<dbReference type="NCBIfam" id="TIGR01598">
    <property type="entry name" value="holin_phiLC3"/>
    <property type="match status" value="1"/>
</dbReference>
<name>A0A1J6VZ02_9BACI</name>
<dbReference type="Pfam" id="PF04531">
    <property type="entry name" value="Phage_holin_1"/>
    <property type="match status" value="1"/>
</dbReference>
<dbReference type="Proteomes" id="UP000182062">
    <property type="component" value="Unassembled WGS sequence"/>
</dbReference>
<protein>
    <submittedName>
        <fullName evidence="1">Phage holin</fullName>
    </submittedName>
</protein>
<gene>
    <name evidence="1" type="ORF">BHE18_08420</name>
</gene>
<dbReference type="RefSeq" id="WP_071618454.1">
    <property type="nucleotide sequence ID" value="NZ_MINN01000085.1"/>
</dbReference>
<evidence type="ECO:0000313" key="2">
    <source>
        <dbReference type="Proteomes" id="UP000182062"/>
    </source>
</evidence>
<accession>A0A1J6VZ02</accession>
<dbReference type="AlphaFoldDB" id="A0A1J6VZ02"/>
<proteinExistence type="predicted"/>
<reference evidence="1 2" key="1">
    <citation type="submission" date="2016-09" db="EMBL/GenBank/DDBJ databases">
        <title>Bacillus aquimaris SAMM genome sequence reveals colonization and biosurfactant production capacities.</title>
        <authorList>
            <person name="Waghmode S.R."/>
            <person name="Suryavanshi M.V."/>
        </authorList>
    </citation>
    <scope>NUCLEOTIDE SEQUENCE [LARGE SCALE GENOMIC DNA]</scope>
    <source>
        <strain evidence="1 2">SAMM</strain>
    </source>
</reference>
<dbReference type="InterPro" id="IPR006485">
    <property type="entry name" value="Phage-like_holin"/>
</dbReference>
<keyword evidence="2" id="KW-1185">Reference proteome</keyword>
<evidence type="ECO:0000313" key="1">
    <source>
        <dbReference type="EMBL" id="OIU71062.1"/>
    </source>
</evidence>
<dbReference type="EMBL" id="MINN01000085">
    <property type="protein sequence ID" value="OIU71062.1"/>
    <property type="molecule type" value="Genomic_DNA"/>
</dbReference>
<comment type="caution">
    <text evidence="1">The sequence shown here is derived from an EMBL/GenBank/DDBJ whole genome shotgun (WGS) entry which is preliminary data.</text>
</comment>
<sequence length="90" mass="10036">MINWKIRLINRTFLLQVLGALFLPLLAYQGLAMEDLTSWSSVGDLFIKAFTNPYLLAITAWSVFNAVTDPTVKGIGDSNRAKSYVKPSNK</sequence>